<dbReference type="InterPro" id="IPR036390">
    <property type="entry name" value="WH_DNA-bd_sf"/>
</dbReference>
<protein>
    <recommendedName>
        <fullName evidence="3">MarR family transcriptional regulator</fullName>
    </recommendedName>
</protein>
<sequence length="298" mass="32694">MTDASLSPSASPAEIRAHPRFEAAYDAFVDEMADLYADQPRMRGLGDYRQGVCVQLLVCFDASRDPDNPATLFTTEAVAGAMGMMGVTSRRAVTELIGRLRDDGFATIEPAAHDRRVVELRATDKARDADLEWLRLMHRPLEVLEPEEVRFQLGANRDPAYQQAFRATALPLLSRAAASMAGNPEADYFARQTQGGRIMMSLIQAVRGRADRRTDPGFYSWAARKCGVSAPHVTKVLKGAADEGWVRLSGERAVAIEVMPVLEEGLRRWTASCLSTVNVNSHHAWMLMTGSATDLGKG</sequence>
<reference evidence="2" key="1">
    <citation type="journal article" date="2019" name="Int. J. Syst. Evol. Microbiol.">
        <title>The Global Catalogue of Microorganisms (GCM) 10K type strain sequencing project: providing services to taxonomists for standard genome sequencing and annotation.</title>
        <authorList>
            <consortium name="The Broad Institute Genomics Platform"/>
            <consortium name="The Broad Institute Genome Sequencing Center for Infectious Disease"/>
            <person name="Wu L."/>
            <person name="Ma J."/>
        </authorList>
    </citation>
    <scope>NUCLEOTIDE SEQUENCE [LARGE SCALE GENOMIC DNA]</scope>
    <source>
        <strain evidence="2">JCM 12125</strain>
    </source>
</reference>
<evidence type="ECO:0008006" key="3">
    <source>
        <dbReference type="Google" id="ProtNLM"/>
    </source>
</evidence>
<evidence type="ECO:0000313" key="1">
    <source>
        <dbReference type="EMBL" id="MFC5345245.1"/>
    </source>
</evidence>
<proteinExistence type="predicted"/>
<organism evidence="1 2">
    <name type="scientific">Brevundimonas staleyi</name>
    <dbReference type="NCBI Taxonomy" id="74326"/>
    <lineage>
        <taxon>Bacteria</taxon>
        <taxon>Pseudomonadati</taxon>
        <taxon>Pseudomonadota</taxon>
        <taxon>Alphaproteobacteria</taxon>
        <taxon>Caulobacterales</taxon>
        <taxon>Caulobacteraceae</taxon>
        <taxon>Brevundimonas</taxon>
    </lineage>
</organism>
<keyword evidence="2" id="KW-1185">Reference proteome</keyword>
<gene>
    <name evidence="1" type="ORF">ACFPIE_15105</name>
</gene>
<dbReference type="Proteomes" id="UP001596152">
    <property type="component" value="Unassembled WGS sequence"/>
</dbReference>
<dbReference type="Gene3D" id="1.10.10.10">
    <property type="entry name" value="Winged helix-like DNA-binding domain superfamily/Winged helix DNA-binding domain"/>
    <property type="match status" value="1"/>
</dbReference>
<accession>A0ABW0FU34</accession>
<name>A0ABW0FU34_9CAUL</name>
<dbReference type="EMBL" id="JBHSLF010000043">
    <property type="protein sequence ID" value="MFC5345245.1"/>
    <property type="molecule type" value="Genomic_DNA"/>
</dbReference>
<dbReference type="SUPFAM" id="SSF46785">
    <property type="entry name" value="Winged helix' DNA-binding domain"/>
    <property type="match status" value="1"/>
</dbReference>
<evidence type="ECO:0000313" key="2">
    <source>
        <dbReference type="Proteomes" id="UP001596152"/>
    </source>
</evidence>
<comment type="caution">
    <text evidence="1">The sequence shown here is derived from an EMBL/GenBank/DDBJ whole genome shotgun (WGS) entry which is preliminary data.</text>
</comment>
<dbReference type="InterPro" id="IPR036388">
    <property type="entry name" value="WH-like_DNA-bd_sf"/>
</dbReference>
<dbReference type="RefSeq" id="WP_374036609.1">
    <property type="nucleotide sequence ID" value="NZ_CP169082.1"/>
</dbReference>